<dbReference type="AlphaFoldDB" id="A0A821G0J5"/>
<dbReference type="Proteomes" id="UP000663873">
    <property type="component" value="Unassembled WGS sequence"/>
</dbReference>
<evidence type="ECO:0000313" key="2">
    <source>
        <dbReference type="EMBL" id="CAF4655864.1"/>
    </source>
</evidence>
<feature type="compositionally biased region" description="Basic and acidic residues" evidence="1">
    <location>
        <begin position="251"/>
        <end position="262"/>
    </location>
</feature>
<organism evidence="2 3">
    <name type="scientific">Rotaria socialis</name>
    <dbReference type="NCBI Taxonomy" id="392032"/>
    <lineage>
        <taxon>Eukaryota</taxon>
        <taxon>Metazoa</taxon>
        <taxon>Spiralia</taxon>
        <taxon>Gnathifera</taxon>
        <taxon>Rotifera</taxon>
        <taxon>Eurotatoria</taxon>
        <taxon>Bdelloidea</taxon>
        <taxon>Philodinida</taxon>
        <taxon>Philodinidae</taxon>
        <taxon>Rotaria</taxon>
    </lineage>
</organism>
<feature type="non-terminal residue" evidence="2">
    <location>
        <position position="1"/>
    </location>
</feature>
<reference evidence="2" key="1">
    <citation type="submission" date="2021-02" db="EMBL/GenBank/DDBJ databases">
        <authorList>
            <person name="Nowell W R."/>
        </authorList>
    </citation>
    <scope>NUCLEOTIDE SEQUENCE</scope>
</reference>
<feature type="compositionally biased region" description="Low complexity" evidence="1">
    <location>
        <begin position="108"/>
        <end position="120"/>
    </location>
</feature>
<accession>A0A821G0J5</accession>
<protein>
    <submittedName>
        <fullName evidence="2">Uncharacterized protein</fullName>
    </submittedName>
</protein>
<proteinExistence type="predicted"/>
<name>A0A821G0J5_9BILA</name>
<gene>
    <name evidence="2" type="ORF">UJA718_LOCUS33976</name>
</gene>
<feature type="region of interest" description="Disordered" evidence="1">
    <location>
        <begin position="79"/>
        <end position="120"/>
    </location>
</feature>
<evidence type="ECO:0000256" key="1">
    <source>
        <dbReference type="SAM" id="MobiDB-lite"/>
    </source>
</evidence>
<sequence length="262" mass="29430">MLTKQRPTLLTFEDQEEFYQAQRCLSTKGANIHQAGLNQFSSLIIRQRSNKPNSTYSKNSYQILLNTIAINNSAGRNDENASLLSRQRSHQSSIGIQHDHSHHHHHQQQQQQQQQKYEQPQQLNPGLKQVNGKIHIESLSSSSSVSHNTQANNNGILLDTNVHIGSTANTATTTNTVQPMVRSNNNNNNIRQPTVVQRRHHSPPSSTSLAINSTTPHRTHNTTAAEMMITTEITRNNLRPQPKPRLSLAKPSDKDIDITKSE</sequence>
<feature type="compositionally biased region" description="Polar residues" evidence="1">
    <location>
        <begin position="203"/>
        <end position="224"/>
    </location>
</feature>
<keyword evidence="3" id="KW-1185">Reference proteome</keyword>
<comment type="caution">
    <text evidence="2">The sequence shown here is derived from an EMBL/GenBank/DDBJ whole genome shotgun (WGS) entry which is preliminary data.</text>
</comment>
<feature type="compositionally biased region" description="Low complexity" evidence="1">
    <location>
        <begin position="82"/>
        <end position="96"/>
    </location>
</feature>
<feature type="region of interest" description="Disordered" evidence="1">
    <location>
        <begin position="194"/>
        <end position="262"/>
    </location>
</feature>
<evidence type="ECO:0000313" key="3">
    <source>
        <dbReference type="Proteomes" id="UP000663873"/>
    </source>
</evidence>
<dbReference type="EMBL" id="CAJOBP010030380">
    <property type="protein sequence ID" value="CAF4655864.1"/>
    <property type="molecule type" value="Genomic_DNA"/>
</dbReference>